<comment type="caution">
    <text evidence="1">The sequence shown here is derived from an EMBL/GenBank/DDBJ whole genome shotgun (WGS) entry which is preliminary data.</text>
</comment>
<organism evidence="1 2">
    <name type="scientific">Paenibacillus elgii</name>
    <dbReference type="NCBI Taxonomy" id="189691"/>
    <lineage>
        <taxon>Bacteria</taxon>
        <taxon>Bacillati</taxon>
        <taxon>Bacillota</taxon>
        <taxon>Bacilli</taxon>
        <taxon>Bacillales</taxon>
        <taxon>Paenibacillaceae</taxon>
        <taxon>Paenibacillus</taxon>
    </lineage>
</organism>
<gene>
    <name evidence="1" type="ORF">AV654_19480</name>
</gene>
<name>A0A161S1U8_9BACL</name>
<dbReference type="Pfam" id="PF12642">
    <property type="entry name" value="TpcC"/>
    <property type="match status" value="1"/>
</dbReference>
<dbReference type="InterPro" id="IPR024735">
    <property type="entry name" value="TcpC"/>
</dbReference>
<keyword evidence="2" id="KW-1185">Reference proteome</keyword>
<dbReference type="EMBL" id="LQRA01000057">
    <property type="protein sequence ID" value="KZE78159.1"/>
    <property type="molecule type" value="Genomic_DNA"/>
</dbReference>
<dbReference type="InterPro" id="IPR035628">
    <property type="entry name" value="TcpC_C"/>
</dbReference>
<evidence type="ECO:0000313" key="1">
    <source>
        <dbReference type="EMBL" id="KZE78159.1"/>
    </source>
</evidence>
<dbReference type="CDD" id="cd16428">
    <property type="entry name" value="TcpC_C"/>
    <property type="match status" value="1"/>
</dbReference>
<proteinExistence type="predicted"/>
<accession>A0A161S1U8</accession>
<sequence>MDIRGARSNYKVLRTIPWNVSQVNDSQSDVVVRVEIEEKKENNELSTFYRYLSVPITWTGQGFYVHDHPSIVPNPTKADGPISAPVSGNVPDNLHKTINDTLDDFFKAYGNAPAAQLKYYMSDGKEINGYEGALSYAGMKSLAVRDDTNKSKDESKPIDQVRANTETEWKDASGLTYRQHLTITLKYKEERWYIAKIEGGFK</sequence>
<protein>
    <recommendedName>
        <fullName evidence="3">Conjugative transposon protein TcpC</fullName>
    </recommendedName>
</protein>
<dbReference type="Gene3D" id="3.10.450.540">
    <property type="match status" value="2"/>
</dbReference>
<dbReference type="AlphaFoldDB" id="A0A161S1U8"/>
<evidence type="ECO:0008006" key="3">
    <source>
        <dbReference type="Google" id="ProtNLM"/>
    </source>
</evidence>
<reference evidence="2" key="1">
    <citation type="submission" date="2016-01" db="EMBL/GenBank/DDBJ databases">
        <title>Draft genome of Chromobacterium sp. F49.</title>
        <authorList>
            <person name="Hong K.W."/>
        </authorList>
    </citation>
    <scope>NUCLEOTIDE SEQUENCE [LARGE SCALE GENOMIC DNA]</scope>
    <source>
        <strain evidence="2">M63</strain>
    </source>
</reference>
<dbReference type="Proteomes" id="UP000076563">
    <property type="component" value="Unassembled WGS sequence"/>
</dbReference>
<evidence type="ECO:0000313" key="2">
    <source>
        <dbReference type="Proteomes" id="UP000076563"/>
    </source>
</evidence>